<comment type="caution">
    <text evidence="3">The sequence shown here is derived from an EMBL/GenBank/DDBJ whole genome shotgun (WGS) entry which is preliminary data.</text>
</comment>
<feature type="transmembrane region" description="Helical" evidence="2">
    <location>
        <begin position="107"/>
        <end position="125"/>
    </location>
</feature>
<evidence type="ECO:0000313" key="3">
    <source>
        <dbReference type="EMBL" id="KKL77643.1"/>
    </source>
</evidence>
<feature type="compositionally biased region" description="Basic and acidic residues" evidence="1">
    <location>
        <begin position="327"/>
        <end position="338"/>
    </location>
</feature>
<name>A0A0F9EU34_9ZZZZ</name>
<feature type="transmembrane region" description="Helical" evidence="2">
    <location>
        <begin position="220"/>
        <end position="236"/>
    </location>
</feature>
<feature type="transmembrane region" description="Helical" evidence="2">
    <location>
        <begin position="41"/>
        <end position="67"/>
    </location>
</feature>
<feature type="transmembrane region" description="Helical" evidence="2">
    <location>
        <begin position="6"/>
        <end position="29"/>
    </location>
</feature>
<sequence length="355" mass="41116">MLSYKGWIDGISALLCFIFAILLGLGIFFKARKLKVKLLSYMGLNISIAGFFWIVPSLDFLIVIVTGRNLVNIYHWMGIVNFMWAPLVTLLSMYIWAELMIPRRKKLVFWIFMILSIIFWFIIFLNPSDSFLISYPSNSGAELIYIFLNESYLPIMILYFIFSLASILFCGIGYLIKSFRSKGVIKRKFQWLSIGYFIFLGFPLMGTLFLSLIFEYPITIVRIGMISSFLFFYYGLREEPIKKVKEPPEKDIIIKESLFRLTQKPKQLTKEDITFHKEQKICLVCKSKLGGSNLAFICLGCAVLYCEKCVQALTNVENACWVCNKPFDESKSSKPFKDTEEESDIEVSEKKKNKN</sequence>
<accession>A0A0F9EU34</accession>
<keyword evidence="2" id="KW-0812">Transmembrane</keyword>
<feature type="transmembrane region" description="Helical" evidence="2">
    <location>
        <begin position="73"/>
        <end position="95"/>
    </location>
</feature>
<proteinExistence type="predicted"/>
<dbReference type="AlphaFoldDB" id="A0A0F9EU34"/>
<feature type="transmembrane region" description="Helical" evidence="2">
    <location>
        <begin position="152"/>
        <end position="176"/>
    </location>
</feature>
<keyword evidence="2" id="KW-1133">Transmembrane helix</keyword>
<dbReference type="EMBL" id="LAZR01023692">
    <property type="protein sequence ID" value="KKL77643.1"/>
    <property type="molecule type" value="Genomic_DNA"/>
</dbReference>
<keyword evidence="2" id="KW-0472">Membrane</keyword>
<feature type="region of interest" description="Disordered" evidence="1">
    <location>
        <begin position="327"/>
        <end position="355"/>
    </location>
</feature>
<organism evidence="3">
    <name type="scientific">marine sediment metagenome</name>
    <dbReference type="NCBI Taxonomy" id="412755"/>
    <lineage>
        <taxon>unclassified sequences</taxon>
        <taxon>metagenomes</taxon>
        <taxon>ecological metagenomes</taxon>
    </lineage>
</organism>
<dbReference type="SUPFAM" id="SSF57903">
    <property type="entry name" value="FYVE/PHD zinc finger"/>
    <property type="match status" value="1"/>
</dbReference>
<reference evidence="3" key="1">
    <citation type="journal article" date="2015" name="Nature">
        <title>Complex archaea that bridge the gap between prokaryotes and eukaryotes.</title>
        <authorList>
            <person name="Spang A."/>
            <person name="Saw J.H."/>
            <person name="Jorgensen S.L."/>
            <person name="Zaremba-Niedzwiedzka K."/>
            <person name="Martijn J."/>
            <person name="Lind A.E."/>
            <person name="van Eijk R."/>
            <person name="Schleper C."/>
            <person name="Guy L."/>
            <person name="Ettema T.J."/>
        </authorList>
    </citation>
    <scope>NUCLEOTIDE SEQUENCE</scope>
</reference>
<gene>
    <name evidence="3" type="ORF">LCGC14_2032840</name>
</gene>
<feature type="transmembrane region" description="Helical" evidence="2">
    <location>
        <begin position="196"/>
        <end position="214"/>
    </location>
</feature>
<dbReference type="InterPro" id="IPR011011">
    <property type="entry name" value="Znf_FYVE_PHD"/>
</dbReference>
<evidence type="ECO:0000256" key="1">
    <source>
        <dbReference type="SAM" id="MobiDB-lite"/>
    </source>
</evidence>
<evidence type="ECO:0000256" key="2">
    <source>
        <dbReference type="SAM" id="Phobius"/>
    </source>
</evidence>
<protein>
    <submittedName>
        <fullName evidence="3">Uncharacterized protein</fullName>
    </submittedName>
</protein>